<keyword evidence="4" id="KW-1185">Reference proteome</keyword>
<gene>
    <name evidence="3" type="ORF">EVOR1521_LOCUS1111</name>
</gene>
<evidence type="ECO:0000259" key="2">
    <source>
        <dbReference type="SMART" id="SM00829"/>
    </source>
</evidence>
<keyword evidence="1" id="KW-0812">Transmembrane</keyword>
<dbReference type="Gene3D" id="3.90.180.10">
    <property type="entry name" value="Medium-chain alcohol dehydrogenases, catalytic domain"/>
    <property type="match status" value="1"/>
</dbReference>
<organism evidence="3 4">
    <name type="scientific">Effrenium voratum</name>
    <dbReference type="NCBI Taxonomy" id="2562239"/>
    <lineage>
        <taxon>Eukaryota</taxon>
        <taxon>Sar</taxon>
        <taxon>Alveolata</taxon>
        <taxon>Dinophyceae</taxon>
        <taxon>Suessiales</taxon>
        <taxon>Symbiodiniaceae</taxon>
        <taxon>Effrenium</taxon>
    </lineage>
</organism>
<dbReference type="InterPro" id="IPR013154">
    <property type="entry name" value="ADH-like_N"/>
</dbReference>
<reference evidence="3" key="1">
    <citation type="submission" date="2023-08" db="EMBL/GenBank/DDBJ databases">
        <authorList>
            <person name="Chen Y."/>
            <person name="Shah S."/>
            <person name="Dougan E. K."/>
            <person name="Thang M."/>
            <person name="Chan C."/>
        </authorList>
    </citation>
    <scope>NUCLEOTIDE SEQUENCE</scope>
</reference>
<dbReference type="CDD" id="cd05289">
    <property type="entry name" value="MDR_like_2"/>
    <property type="match status" value="1"/>
</dbReference>
<dbReference type="InterPro" id="IPR020843">
    <property type="entry name" value="ER"/>
</dbReference>
<dbReference type="PANTHER" id="PTHR44013">
    <property type="entry name" value="ZINC-TYPE ALCOHOL DEHYDROGENASE-LIKE PROTEIN C16A3.02C"/>
    <property type="match status" value="1"/>
</dbReference>
<keyword evidence="1" id="KW-1133">Transmembrane helix</keyword>
<dbReference type="InterPro" id="IPR036291">
    <property type="entry name" value="NAD(P)-bd_dom_sf"/>
</dbReference>
<dbReference type="InterPro" id="IPR052733">
    <property type="entry name" value="Chloroplast_QOR"/>
</dbReference>
<evidence type="ECO:0000256" key="1">
    <source>
        <dbReference type="SAM" id="Phobius"/>
    </source>
</evidence>
<dbReference type="Proteomes" id="UP001178507">
    <property type="component" value="Unassembled WGS sequence"/>
</dbReference>
<feature type="transmembrane region" description="Helical" evidence="1">
    <location>
        <begin position="258"/>
        <end position="281"/>
    </location>
</feature>
<evidence type="ECO:0000313" key="3">
    <source>
        <dbReference type="EMBL" id="CAJ1370558.1"/>
    </source>
</evidence>
<evidence type="ECO:0000313" key="4">
    <source>
        <dbReference type="Proteomes" id="UP001178507"/>
    </source>
</evidence>
<dbReference type="Pfam" id="PF08240">
    <property type="entry name" value="ADH_N"/>
    <property type="match status" value="1"/>
</dbReference>
<keyword evidence="1" id="KW-0472">Membrane</keyword>
<dbReference type="AlphaFoldDB" id="A0AA36MK43"/>
<dbReference type="Gene3D" id="3.40.50.720">
    <property type="entry name" value="NAD(P)-binding Rossmann-like Domain"/>
    <property type="match status" value="1"/>
</dbReference>
<feature type="domain" description="Enoyl reductase (ER)" evidence="2">
    <location>
        <begin position="23"/>
        <end position="286"/>
    </location>
</feature>
<protein>
    <recommendedName>
        <fullName evidence="2">Enoyl reductase (ER) domain-containing protein</fullName>
    </recommendedName>
</protein>
<dbReference type="SMART" id="SM00829">
    <property type="entry name" value="PKS_ER"/>
    <property type="match status" value="1"/>
</dbReference>
<dbReference type="SUPFAM" id="SSF51735">
    <property type="entry name" value="NAD(P)-binding Rossmann-fold domains"/>
    <property type="match status" value="1"/>
</dbReference>
<comment type="caution">
    <text evidence="3">The sequence shown here is derived from an EMBL/GenBank/DDBJ whole genome shotgun (WGS) entry which is preliminary data.</text>
</comment>
<dbReference type="GO" id="GO:0016491">
    <property type="term" value="F:oxidoreductase activity"/>
    <property type="evidence" value="ECO:0007669"/>
    <property type="project" value="InterPro"/>
</dbReference>
<proteinExistence type="predicted"/>
<dbReference type="InterPro" id="IPR011032">
    <property type="entry name" value="GroES-like_sf"/>
</dbReference>
<dbReference type="SUPFAM" id="SSF50129">
    <property type="entry name" value="GroES-like"/>
    <property type="match status" value="1"/>
</dbReference>
<accession>A0AA36MK43</accession>
<dbReference type="PANTHER" id="PTHR44013:SF1">
    <property type="entry name" value="ZINC-TYPE ALCOHOL DEHYDROGENASE-LIKE PROTEIN C16A3.02C"/>
    <property type="match status" value="1"/>
</dbReference>
<name>A0AA36MK43_9DINO</name>
<sequence length="289" mass="30296">MAVPSEMKAWRVHAYGEEGNPADTISKMTLDTIPMPEPKPGQVLIKVELAAVNPIDWKLFSGGMHGICPVTFPYVPGFDVAGTVVKLGEGVGNVQVGDEVIADLGLVETCKTESPCGPAGAFAQYTVALASTVAKREGIPAKELVGLPLAGLTSYQALFTGAGGDFTGAPLGTLAPGQKLLVLGGAAATGAIAVQLGRAIGAEVATTASPNKMPDGTNKLDYMTPRQFQFSPFSFGVFVFQGRWDGFIGPLLRMRKCLCVRVCAPNVFVCVCLCVPAYMYLCNVHVSSH</sequence>
<dbReference type="EMBL" id="CAUJNA010000027">
    <property type="protein sequence ID" value="CAJ1370558.1"/>
    <property type="molecule type" value="Genomic_DNA"/>
</dbReference>